<reference evidence="1 2" key="1">
    <citation type="submission" date="2024-04" db="EMBL/GenBank/DDBJ databases">
        <title>Polymorphospora sp. isolated from Baiyangdian Lake in Xiong'an New Area.</title>
        <authorList>
            <person name="Zhang X."/>
            <person name="Liu J."/>
        </authorList>
    </citation>
    <scope>NUCLEOTIDE SEQUENCE [LARGE SCALE GENOMIC DNA]</scope>
    <source>
        <strain evidence="1 2">2-325</strain>
    </source>
</reference>
<accession>A0ABV5D2M4</accession>
<evidence type="ECO:0000313" key="1">
    <source>
        <dbReference type="EMBL" id="MFB6398515.1"/>
    </source>
</evidence>
<organism evidence="1 2">
    <name type="scientific">Polymorphospora lycopeni</name>
    <dbReference type="NCBI Taxonomy" id="3140240"/>
    <lineage>
        <taxon>Bacteria</taxon>
        <taxon>Bacillati</taxon>
        <taxon>Actinomycetota</taxon>
        <taxon>Actinomycetes</taxon>
        <taxon>Micromonosporales</taxon>
        <taxon>Micromonosporaceae</taxon>
        <taxon>Polymorphospora</taxon>
    </lineage>
</organism>
<name>A0ABV5D2M4_9ACTN</name>
<keyword evidence="2" id="KW-1185">Reference proteome</keyword>
<proteinExistence type="predicted"/>
<gene>
    <name evidence="1" type="ORF">AAFH96_36420</name>
</gene>
<dbReference type="Proteomes" id="UP001582793">
    <property type="component" value="Unassembled WGS sequence"/>
</dbReference>
<protein>
    <submittedName>
        <fullName evidence="1">Uncharacterized protein</fullName>
    </submittedName>
</protein>
<comment type="caution">
    <text evidence="1">The sequence shown here is derived from an EMBL/GenBank/DDBJ whole genome shotgun (WGS) entry which is preliminary data.</text>
</comment>
<dbReference type="EMBL" id="JBCGDC010000262">
    <property type="protein sequence ID" value="MFB6398515.1"/>
    <property type="molecule type" value="Genomic_DNA"/>
</dbReference>
<sequence>MTVVRLPEGSWWDWEVLGWNGSELRLAAGYDLTYHHGLELVFTDVDYLACPTRFSGPRFREPTPDERETVRRYVGEEPPVVVAFDVDAEGTHGVLPCVVAAASVGIVTGLVYRYWREDLKEGERLAPFVRRPDRSQ</sequence>
<evidence type="ECO:0000313" key="2">
    <source>
        <dbReference type="Proteomes" id="UP001582793"/>
    </source>
</evidence>
<dbReference type="RefSeq" id="WP_364213865.1">
    <property type="nucleotide sequence ID" value="NZ_JBCGDC010000262.1"/>
</dbReference>